<dbReference type="InterPro" id="IPR050534">
    <property type="entry name" value="Coronavir_polyprotein_1ab"/>
</dbReference>
<dbReference type="InterPro" id="IPR012337">
    <property type="entry name" value="RNaseH-like_sf"/>
</dbReference>
<evidence type="ECO:0000313" key="9">
    <source>
        <dbReference type="Proteomes" id="UP000585272"/>
    </source>
</evidence>
<evidence type="ECO:0000256" key="1">
    <source>
        <dbReference type="ARBA" id="ARBA00022741"/>
    </source>
</evidence>
<keyword evidence="2" id="KW-0378">Hydrolase</keyword>
<evidence type="ECO:0000256" key="2">
    <source>
        <dbReference type="ARBA" id="ARBA00022801"/>
    </source>
</evidence>
<evidence type="ECO:0000259" key="6">
    <source>
        <dbReference type="Pfam" id="PF13087"/>
    </source>
</evidence>
<comment type="caution">
    <text evidence="8">The sequence shown here is derived from an EMBL/GenBank/DDBJ whole genome shotgun (WGS) entry which is preliminary data.</text>
</comment>
<sequence length="1121" mass="121933">MLLFPDDRICLSASDVTDFLACGHLAAQKLAIARGERARPRPEDDPHTELIRRRGDEHEREQLARLSEACGACVDLTRDRSPGTPEALRDAAEATAAAMRDGAPLIFQATLFDGRWQGRIDFLRRVAIPSDLGPFAYELLDTKLARQVKPGAVHQLSLYSRLLSQVQGVELPEAWIVLGDGTEARVDLTRYAALHRRVARRVEALVEGATPATVPEPVSHCDICDLERECREWLVATDHLSLVAGARRDQRDKLVGAGVETLAGLATLPGDVRVPKLSPERLATLRGQAGLQLRSRLEGRPTREHLSPEPARGYARLPEPDAGDLFFDLEGDPYAGADGGLEYLWGWCDAGGEYDCVWAHDAHAERAALERFVDFVLARRRSHPAMHVYHYAPHEASTLQGLALKHATREDEVDSLLKESVLVDLFAVVRQGVQVGEESYSLKRLERHHRFERLERSVREGGGSIVAYERWLESGDGTQLEAIRAYNEEDCRSTLSLRDWVWRELRPEAAARFGVDFADLADPEPSEPPAPPAWLEEIEPIEQALTAPLPADPDADDADQAERRLLAQLLRYHQREGKPQWWRHFALRAMTPQELVDEPDAIGLLRRDDAVAPTPHRRSLDYRFTFPAQEQRLKPGTVIEPATDESHKLIEAGDGHVVLRRASAKPAPAPAALIPSKPVDPRVLRRAIAAVGESLIAGEDSFAAVRSLLRREPPTLPGGMPDDDLEALRCATLELAATGGHLAIQGPPGTGKTYRGARMIAAALERGLRVAITAPSHAAIQNLVRAVEDHAAAAGVSFRGVYKGDGYASATGAIEVVDRPRDADAGYDLVAGTAWLLARPEHREAIDLLFADEAGQLALADLVAAGTCARGLVLLGDPQQLPQVTQAQHPGAAGNSALGHLLAGADTIPPERGVLLTESWRMHPDVCAFVSERSYERRLRSRPACATRRVDAAAGMLRGAGLRTIPVAHAGRSQSSEEEAAAIAAACRDLLAGGTVTDEHGAVRPLRPDDIMVVAPYNLAVHCIAAAVPAGVQVGTVDRFQGREAPIVFFAMTCSSGHDVPRGLDFLFSRNRLNVAISRAQCLAVLVHSPALLDADCRTLQAMELVDGVCRFVEMAEGTDA</sequence>
<keyword evidence="9" id="KW-1185">Reference proteome</keyword>
<dbReference type="InterPro" id="IPR038720">
    <property type="entry name" value="YprB_RNase_H-like_dom"/>
</dbReference>
<dbReference type="GO" id="GO:0016787">
    <property type="term" value="F:hydrolase activity"/>
    <property type="evidence" value="ECO:0007669"/>
    <property type="project" value="UniProtKB-KW"/>
</dbReference>
<organism evidence="8 9">
    <name type="scientific">Conexibacter arvalis</name>
    <dbReference type="NCBI Taxonomy" id="912552"/>
    <lineage>
        <taxon>Bacteria</taxon>
        <taxon>Bacillati</taxon>
        <taxon>Actinomycetota</taxon>
        <taxon>Thermoleophilia</taxon>
        <taxon>Solirubrobacterales</taxon>
        <taxon>Conexibacteraceae</taxon>
        <taxon>Conexibacter</taxon>
    </lineage>
</organism>
<dbReference type="Pfam" id="PF13604">
    <property type="entry name" value="AAA_30"/>
    <property type="match status" value="1"/>
</dbReference>
<protein>
    <submittedName>
        <fullName evidence="8">Uncharacterized protein</fullName>
    </submittedName>
</protein>
<proteinExistence type="predicted"/>
<evidence type="ECO:0000313" key="8">
    <source>
        <dbReference type="EMBL" id="MBB4664791.1"/>
    </source>
</evidence>
<dbReference type="InterPro" id="IPR047187">
    <property type="entry name" value="SF1_C_Upf1"/>
</dbReference>
<dbReference type="RefSeq" id="WP_183345132.1">
    <property type="nucleotide sequence ID" value="NZ_JACHNU010000008.1"/>
</dbReference>
<keyword evidence="1" id="KW-0547">Nucleotide-binding</keyword>
<dbReference type="AlphaFoldDB" id="A0A840IKN1"/>
<keyword evidence="4" id="KW-0067">ATP-binding</keyword>
<evidence type="ECO:0000259" key="7">
    <source>
        <dbReference type="Pfam" id="PF13482"/>
    </source>
</evidence>
<evidence type="ECO:0000256" key="3">
    <source>
        <dbReference type="ARBA" id="ARBA00022806"/>
    </source>
</evidence>
<evidence type="ECO:0000256" key="5">
    <source>
        <dbReference type="SAM" id="MobiDB-lite"/>
    </source>
</evidence>
<keyword evidence="3" id="KW-0347">Helicase</keyword>
<name>A0A840IKN1_9ACTN</name>
<dbReference type="Gene3D" id="3.40.50.300">
    <property type="entry name" value="P-loop containing nucleotide triphosphate hydrolases"/>
    <property type="match status" value="2"/>
</dbReference>
<dbReference type="PANTHER" id="PTHR43788:SF8">
    <property type="entry name" value="DNA-BINDING PROTEIN SMUBP-2"/>
    <property type="match status" value="1"/>
</dbReference>
<feature type="domain" description="DNA2/NAM7 helicase-like C-terminal" evidence="6">
    <location>
        <begin position="911"/>
        <end position="1087"/>
    </location>
</feature>
<dbReference type="NCBIfam" id="TIGR03491">
    <property type="entry name" value="TM0106 family RecB-like putative nuclease"/>
    <property type="match status" value="1"/>
</dbReference>
<dbReference type="InterPro" id="IPR019993">
    <property type="entry name" value="RecB_nuclease_TM0106_put"/>
</dbReference>
<dbReference type="EMBL" id="JACHNU010000008">
    <property type="protein sequence ID" value="MBB4664791.1"/>
    <property type="molecule type" value="Genomic_DNA"/>
</dbReference>
<dbReference type="CDD" id="cd18808">
    <property type="entry name" value="SF1_C_Upf1"/>
    <property type="match status" value="1"/>
</dbReference>
<dbReference type="PANTHER" id="PTHR43788">
    <property type="entry name" value="DNA2/NAM7 HELICASE FAMILY MEMBER"/>
    <property type="match status" value="1"/>
</dbReference>
<gene>
    <name evidence="8" type="ORF">BDZ31_004406</name>
</gene>
<accession>A0A840IKN1</accession>
<dbReference type="InterPro" id="IPR027417">
    <property type="entry name" value="P-loop_NTPase"/>
</dbReference>
<feature type="region of interest" description="Disordered" evidence="5">
    <location>
        <begin position="34"/>
        <end position="58"/>
    </location>
</feature>
<feature type="domain" description="YprB ribonuclease H-like" evidence="7">
    <location>
        <begin position="325"/>
        <end position="501"/>
    </location>
</feature>
<dbReference type="CDD" id="cd17934">
    <property type="entry name" value="DEXXQc_Upf1-like"/>
    <property type="match status" value="1"/>
</dbReference>
<dbReference type="GO" id="GO:0005524">
    <property type="term" value="F:ATP binding"/>
    <property type="evidence" value="ECO:0007669"/>
    <property type="project" value="UniProtKB-KW"/>
</dbReference>
<reference evidence="8 9" key="1">
    <citation type="submission" date="2020-08" db="EMBL/GenBank/DDBJ databases">
        <title>Genomic Encyclopedia of Archaeal and Bacterial Type Strains, Phase II (KMG-II): from individual species to whole genera.</title>
        <authorList>
            <person name="Goeker M."/>
        </authorList>
    </citation>
    <scope>NUCLEOTIDE SEQUENCE [LARGE SCALE GENOMIC DNA]</scope>
    <source>
        <strain evidence="8 9">DSM 23288</strain>
    </source>
</reference>
<dbReference type="SUPFAM" id="SSF52540">
    <property type="entry name" value="P-loop containing nucleoside triphosphate hydrolases"/>
    <property type="match status" value="1"/>
</dbReference>
<dbReference type="Pfam" id="PF13087">
    <property type="entry name" value="AAA_12"/>
    <property type="match status" value="1"/>
</dbReference>
<dbReference type="Pfam" id="PF13482">
    <property type="entry name" value="RNase_H_2"/>
    <property type="match status" value="1"/>
</dbReference>
<dbReference type="Proteomes" id="UP000585272">
    <property type="component" value="Unassembled WGS sequence"/>
</dbReference>
<dbReference type="InterPro" id="IPR041679">
    <property type="entry name" value="DNA2/NAM7-like_C"/>
</dbReference>
<evidence type="ECO:0000256" key="4">
    <source>
        <dbReference type="ARBA" id="ARBA00022840"/>
    </source>
</evidence>
<dbReference type="SUPFAM" id="SSF53098">
    <property type="entry name" value="Ribonuclease H-like"/>
    <property type="match status" value="1"/>
</dbReference>
<dbReference type="GO" id="GO:0043139">
    <property type="term" value="F:5'-3' DNA helicase activity"/>
    <property type="evidence" value="ECO:0007669"/>
    <property type="project" value="TreeGrafter"/>
</dbReference>